<dbReference type="EMBL" id="JSVC01000011">
    <property type="protein sequence ID" value="KIC94649.1"/>
    <property type="molecule type" value="Genomic_DNA"/>
</dbReference>
<proteinExistence type="predicted"/>
<gene>
    <name evidence="2" type="ORF">OI18_11220</name>
</gene>
<dbReference type="InterPro" id="IPR046947">
    <property type="entry name" value="LytR-like"/>
</dbReference>
<dbReference type="Pfam" id="PF04397">
    <property type="entry name" value="LytTR"/>
    <property type="match status" value="1"/>
</dbReference>
<dbReference type="RefSeq" id="WP_039139901.1">
    <property type="nucleotide sequence ID" value="NZ_JSVC01000011.1"/>
</dbReference>
<comment type="caution">
    <text evidence="2">The sequence shown here is derived from an EMBL/GenBank/DDBJ whole genome shotgun (WGS) entry which is preliminary data.</text>
</comment>
<name>A0A0C1IVZ6_9BACT</name>
<dbReference type="GO" id="GO:0000156">
    <property type="term" value="F:phosphorelay response regulator activity"/>
    <property type="evidence" value="ECO:0007669"/>
    <property type="project" value="InterPro"/>
</dbReference>
<accession>A0A0C1IVZ6</accession>
<dbReference type="Gene3D" id="2.40.50.1020">
    <property type="entry name" value="LytTr DNA-binding domain"/>
    <property type="match status" value="1"/>
</dbReference>
<organism evidence="2 3">
    <name type="scientific">Flavihumibacter solisilvae</name>
    <dbReference type="NCBI Taxonomy" id="1349421"/>
    <lineage>
        <taxon>Bacteria</taxon>
        <taxon>Pseudomonadati</taxon>
        <taxon>Bacteroidota</taxon>
        <taxon>Chitinophagia</taxon>
        <taxon>Chitinophagales</taxon>
        <taxon>Chitinophagaceae</taxon>
        <taxon>Flavihumibacter</taxon>
    </lineage>
</organism>
<dbReference type="InterPro" id="IPR007492">
    <property type="entry name" value="LytTR_DNA-bd_dom"/>
</dbReference>
<dbReference type="AlphaFoldDB" id="A0A0C1IVZ6"/>
<protein>
    <recommendedName>
        <fullName evidence="1">HTH LytTR-type domain-containing protein</fullName>
    </recommendedName>
</protein>
<dbReference type="PANTHER" id="PTHR37299">
    <property type="entry name" value="TRANSCRIPTIONAL REGULATOR-RELATED"/>
    <property type="match status" value="1"/>
</dbReference>
<dbReference type="GO" id="GO:0003677">
    <property type="term" value="F:DNA binding"/>
    <property type="evidence" value="ECO:0007669"/>
    <property type="project" value="InterPro"/>
</dbReference>
<evidence type="ECO:0000313" key="3">
    <source>
        <dbReference type="Proteomes" id="UP000031408"/>
    </source>
</evidence>
<keyword evidence="3" id="KW-1185">Reference proteome</keyword>
<reference evidence="2 3" key="1">
    <citation type="submission" date="2014-11" db="EMBL/GenBank/DDBJ databases">
        <title>Genome sequence of Flavihumibacter solisilvae 3-3.</title>
        <authorList>
            <person name="Zhou G."/>
            <person name="Li M."/>
            <person name="Wang G."/>
        </authorList>
    </citation>
    <scope>NUCLEOTIDE SEQUENCE [LARGE SCALE GENOMIC DNA]</scope>
    <source>
        <strain evidence="2 3">3-3</strain>
    </source>
</reference>
<dbReference type="PROSITE" id="PS50930">
    <property type="entry name" value="HTH_LYTTR"/>
    <property type="match status" value="1"/>
</dbReference>
<dbReference type="Proteomes" id="UP000031408">
    <property type="component" value="Unassembled WGS sequence"/>
</dbReference>
<evidence type="ECO:0000259" key="1">
    <source>
        <dbReference type="PROSITE" id="PS50930"/>
    </source>
</evidence>
<dbReference type="SMART" id="SM00850">
    <property type="entry name" value="LytTR"/>
    <property type="match status" value="1"/>
</dbReference>
<evidence type="ECO:0000313" key="2">
    <source>
        <dbReference type="EMBL" id="KIC94649.1"/>
    </source>
</evidence>
<dbReference type="OrthoDB" id="9792992at2"/>
<dbReference type="STRING" id="1349421.OI18_11220"/>
<feature type="domain" description="HTH LytTR-type" evidence="1">
    <location>
        <begin position="15"/>
        <end position="78"/>
    </location>
</feature>
<sequence>MKSTLLNEEHVFFNVENRIVRVSIADIIFIECNHPRLLIITTDDVWTVRMSLDHLQRELPAERFVRVNRSFLVAIAHISYYHNGVVHMGDFEIPVQYGWVGLFKSKLNIINSIQRVAPKKINNDS</sequence>
<dbReference type="PANTHER" id="PTHR37299:SF1">
    <property type="entry name" value="STAGE 0 SPORULATION PROTEIN A HOMOLOG"/>
    <property type="match status" value="1"/>
</dbReference>